<proteinExistence type="inferred from homology"/>
<evidence type="ECO:0000256" key="2">
    <source>
        <dbReference type="ARBA" id="ARBA00023143"/>
    </source>
</evidence>
<dbReference type="InterPro" id="IPR001029">
    <property type="entry name" value="Flagellin_N"/>
</dbReference>
<dbReference type="Proteomes" id="UP000460650">
    <property type="component" value="Unassembled WGS sequence"/>
</dbReference>
<reference evidence="6 7" key="1">
    <citation type="submission" date="2019-09" db="EMBL/GenBank/DDBJ databases">
        <title>Taxonomic organization of the family Brucellaceae based on a phylogenomic approach.</title>
        <authorList>
            <person name="Leclercq S."/>
            <person name="Cloeckaert A."/>
            <person name="Zygmunt M.S."/>
        </authorList>
    </citation>
    <scope>NUCLEOTIDE SEQUENCE [LARGE SCALE GENOMIC DNA]</scope>
    <source>
        <strain evidence="6 7">TA93</strain>
    </source>
</reference>
<keyword evidence="6" id="KW-0969">Cilium</keyword>
<name>A0A7V7VQV8_9HYPH</name>
<protein>
    <recommendedName>
        <fullName evidence="3">Flagellin</fullName>
    </recommendedName>
</protein>
<evidence type="ECO:0000256" key="3">
    <source>
        <dbReference type="RuleBase" id="RU362073"/>
    </source>
</evidence>
<dbReference type="GO" id="GO:0005198">
    <property type="term" value="F:structural molecule activity"/>
    <property type="evidence" value="ECO:0007669"/>
    <property type="project" value="UniProtKB-UniRule"/>
</dbReference>
<dbReference type="RefSeq" id="WP_151648464.1">
    <property type="nucleotide sequence ID" value="NZ_WBVY01000007.1"/>
</dbReference>
<dbReference type="Pfam" id="PF00669">
    <property type="entry name" value="Flagellin_N"/>
    <property type="match status" value="1"/>
</dbReference>
<dbReference type="PRINTS" id="PR00207">
    <property type="entry name" value="FLAGELLIN"/>
</dbReference>
<feature type="domain" description="Flagellin N-terminal" evidence="4">
    <location>
        <begin position="4"/>
        <end position="136"/>
    </location>
</feature>
<organism evidence="6 7">
    <name type="scientific">Brucella tritici</name>
    <dbReference type="NCBI Taxonomy" id="94626"/>
    <lineage>
        <taxon>Bacteria</taxon>
        <taxon>Pseudomonadati</taxon>
        <taxon>Pseudomonadota</taxon>
        <taxon>Alphaproteobacteria</taxon>
        <taxon>Hyphomicrobiales</taxon>
        <taxon>Brucellaceae</taxon>
        <taxon>Brucella/Ochrobactrum group</taxon>
        <taxon>Brucella</taxon>
    </lineage>
</organism>
<dbReference type="PANTHER" id="PTHR42792">
    <property type="entry name" value="FLAGELLIN"/>
    <property type="match status" value="1"/>
</dbReference>
<evidence type="ECO:0000256" key="1">
    <source>
        <dbReference type="ARBA" id="ARBA00005709"/>
    </source>
</evidence>
<comment type="subcellular location">
    <subcellularLocation>
        <location evidence="3">Secreted</location>
    </subcellularLocation>
    <subcellularLocation>
        <location evidence="3">Bacterial flagellum</location>
    </subcellularLocation>
</comment>
<evidence type="ECO:0000259" key="4">
    <source>
        <dbReference type="Pfam" id="PF00669"/>
    </source>
</evidence>
<evidence type="ECO:0000313" key="6">
    <source>
        <dbReference type="EMBL" id="KAB2655170.1"/>
    </source>
</evidence>
<keyword evidence="2 3" id="KW-0975">Bacterial flagellum</keyword>
<keyword evidence="6" id="KW-0282">Flagellum</keyword>
<accession>A0A7V7VQV8</accession>
<sequence>MASIITNNASMTALQTLKTVQSNLTETQGRVSTGLKVQSAKDNAAYYSIAQTMRGDAAVFNAISENLSITGASISVARQGLEEIGNLTKEILERVSFAQADKSVDKALIQKEIVDLIGQIETTRSQATYNGQSLLESDGSATSDLTVVTGVKREIGGLMTTSFVVQTAELDSFITNLKGINVETATNASDLEDALTTVETQIAWAAQYETNFGMAEKRIENQQNFISKLVDKFDTGVGALVDADMNKEAARLSALQVQEQLATQALSIANQAPQSILSLFR</sequence>
<evidence type="ECO:0000259" key="5">
    <source>
        <dbReference type="Pfam" id="PF00700"/>
    </source>
</evidence>
<keyword evidence="6" id="KW-0966">Cell projection</keyword>
<comment type="function">
    <text evidence="3">Flagellin is the subunit protein which polymerizes to form the filaments of bacterial flagella.</text>
</comment>
<comment type="similarity">
    <text evidence="1 3">Belongs to the bacterial flagellin family.</text>
</comment>
<dbReference type="AlphaFoldDB" id="A0A7V7VQV8"/>
<dbReference type="PANTHER" id="PTHR42792:SF2">
    <property type="entry name" value="FLAGELLIN"/>
    <property type="match status" value="1"/>
</dbReference>
<gene>
    <name evidence="6" type="ORF">F9K94_21705</name>
</gene>
<dbReference type="EMBL" id="WBVY01000007">
    <property type="protein sequence ID" value="KAB2655170.1"/>
    <property type="molecule type" value="Genomic_DNA"/>
</dbReference>
<dbReference type="InterPro" id="IPR001492">
    <property type="entry name" value="Flagellin"/>
</dbReference>
<dbReference type="GO" id="GO:0009288">
    <property type="term" value="C:bacterial-type flagellum"/>
    <property type="evidence" value="ECO:0007669"/>
    <property type="project" value="UniProtKB-SubCell"/>
</dbReference>
<dbReference type="Gene3D" id="1.20.1330.10">
    <property type="entry name" value="f41 fragment of flagellin, N-terminal domain"/>
    <property type="match status" value="1"/>
</dbReference>
<feature type="domain" description="Flagellin C-terminal" evidence="5">
    <location>
        <begin position="196"/>
        <end position="280"/>
    </location>
</feature>
<dbReference type="SUPFAM" id="SSF64518">
    <property type="entry name" value="Phase 1 flagellin"/>
    <property type="match status" value="1"/>
</dbReference>
<evidence type="ECO:0000313" key="7">
    <source>
        <dbReference type="Proteomes" id="UP000460650"/>
    </source>
</evidence>
<dbReference type="GO" id="GO:0005576">
    <property type="term" value="C:extracellular region"/>
    <property type="evidence" value="ECO:0007669"/>
    <property type="project" value="UniProtKB-SubCell"/>
</dbReference>
<dbReference type="InterPro" id="IPR046358">
    <property type="entry name" value="Flagellin_C"/>
</dbReference>
<comment type="caution">
    <text evidence="6">The sequence shown here is derived from an EMBL/GenBank/DDBJ whole genome shotgun (WGS) entry which is preliminary data.</text>
</comment>
<dbReference type="Pfam" id="PF00700">
    <property type="entry name" value="Flagellin_C"/>
    <property type="match status" value="1"/>
</dbReference>
<keyword evidence="3" id="KW-0964">Secreted</keyword>